<dbReference type="EC" id="2.1.1.177" evidence="5"/>
<dbReference type="EMBL" id="RBII01000001">
    <property type="protein sequence ID" value="RKQ71023.1"/>
    <property type="molecule type" value="Genomic_DNA"/>
</dbReference>
<name>A0A420WJ36_9PROT</name>
<protein>
    <recommendedName>
        <fullName evidence="5">Ribosomal RNA large subunit methyltransferase H</fullName>
        <ecNumber evidence="5">2.1.1.177</ecNumber>
    </recommendedName>
    <alternativeName>
        <fullName evidence="5">23S rRNA (pseudouridine1915-N3)-methyltransferase</fullName>
    </alternativeName>
    <alternativeName>
        <fullName evidence="5">23S rRNA m3Psi1915 methyltransferase</fullName>
    </alternativeName>
    <alternativeName>
        <fullName evidence="5">rRNA (pseudouridine-N3-)-methyltransferase RlmH</fullName>
    </alternativeName>
</protein>
<keyword evidence="2 5" id="KW-0808">Transferase</keyword>
<dbReference type="InParanoid" id="A0A420WJ36"/>
<reference evidence="6 7" key="1">
    <citation type="submission" date="2018-10" db="EMBL/GenBank/DDBJ databases">
        <title>Genomic Encyclopedia of Type Strains, Phase IV (KMG-IV): sequencing the most valuable type-strain genomes for metagenomic binning, comparative biology and taxonomic classification.</title>
        <authorList>
            <person name="Goeker M."/>
        </authorList>
    </citation>
    <scope>NUCLEOTIDE SEQUENCE [LARGE SCALE GENOMIC DNA]</scope>
    <source>
        <strain evidence="6 7">DSM 22008</strain>
    </source>
</reference>
<dbReference type="GO" id="GO:0070038">
    <property type="term" value="F:rRNA (pseudouridine-N3-)-methyltransferase activity"/>
    <property type="evidence" value="ECO:0007669"/>
    <property type="project" value="UniProtKB-UniRule"/>
</dbReference>
<evidence type="ECO:0000256" key="4">
    <source>
        <dbReference type="ARBA" id="ARBA00038303"/>
    </source>
</evidence>
<comment type="caution">
    <text evidence="6">The sequence shown here is derived from an EMBL/GenBank/DDBJ whole genome shotgun (WGS) entry which is preliminary data.</text>
</comment>
<comment type="similarity">
    <text evidence="4 5">Belongs to the RNA methyltransferase RlmH family.</text>
</comment>
<comment type="subunit">
    <text evidence="5">Homodimer.</text>
</comment>
<dbReference type="HAMAP" id="MF_00658">
    <property type="entry name" value="23SrRNA_methyltr_H"/>
    <property type="match status" value="1"/>
</dbReference>
<dbReference type="Proteomes" id="UP000282211">
    <property type="component" value="Unassembled WGS sequence"/>
</dbReference>
<proteinExistence type="inferred from homology"/>
<evidence type="ECO:0000256" key="2">
    <source>
        <dbReference type="ARBA" id="ARBA00022679"/>
    </source>
</evidence>
<dbReference type="PANTHER" id="PTHR33603">
    <property type="entry name" value="METHYLTRANSFERASE"/>
    <property type="match status" value="1"/>
</dbReference>
<keyword evidence="5" id="KW-0963">Cytoplasm</keyword>
<dbReference type="RefSeq" id="WP_121098834.1">
    <property type="nucleotide sequence ID" value="NZ_RBII01000001.1"/>
</dbReference>
<comment type="catalytic activity">
    <reaction evidence="5">
        <text>pseudouridine(1915) in 23S rRNA + S-adenosyl-L-methionine = N(3)-methylpseudouridine(1915) in 23S rRNA + S-adenosyl-L-homocysteine + H(+)</text>
        <dbReference type="Rhea" id="RHEA:42752"/>
        <dbReference type="Rhea" id="RHEA-COMP:10221"/>
        <dbReference type="Rhea" id="RHEA-COMP:10222"/>
        <dbReference type="ChEBI" id="CHEBI:15378"/>
        <dbReference type="ChEBI" id="CHEBI:57856"/>
        <dbReference type="ChEBI" id="CHEBI:59789"/>
        <dbReference type="ChEBI" id="CHEBI:65314"/>
        <dbReference type="ChEBI" id="CHEBI:74486"/>
        <dbReference type="EC" id="2.1.1.177"/>
    </reaction>
</comment>
<evidence type="ECO:0000256" key="1">
    <source>
        <dbReference type="ARBA" id="ARBA00022603"/>
    </source>
</evidence>
<dbReference type="OrthoDB" id="9806643at2"/>
<keyword evidence="7" id="KW-1185">Reference proteome</keyword>
<evidence type="ECO:0000256" key="5">
    <source>
        <dbReference type="HAMAP-Rule" id="MF_00658"/>
    </source>
</evidence>
<comment type="subcellular location">
    <subcellularLocation>
        <location evidence="5">Cytoplasm</location>
    </subcellularLocation>
</comment>
<dbReference type="PANTHER" id="PTHR33603:SF1">
    <property type="entry name" value="RIBOSOMAL RNA LARGE SUBUNIT METHYLTRANSFERASE H"/>
    <property type="match status" value="1"/>
</dbReference>
<dbReference type="GO" id="GO:0005737">
    <property type="term" value="C:cytoplasm"/>
    <property type="evidence" value="ECO:0007669"/>
    <property type="project" value="UniProtKB-SubCell"/>
</dbReference>
<evidence type="ECO:0000313" key="6">
    <source>
        <dbReference type="EMBL" id="RKQ71023.1"/>
    </source>
</evidence>
<feature type="binding site" evidence="5">
    <location>
        <position position="106"/>
    </location>
    <ligand>
        <name>S-adenosyl-L-methionine</name>
        <dbReference type="ChEBI" id="CHEBI:59789"/>
    </ligand>
</feature>
<dbReference type="Pfam" id="PF02590">
    <property type="entry name" value="SPOUT_MTase"/>
    <property type="match status" value="1"/>
</dbReference>
<keyword evidence="3 5" id="KW-0949">S-adenosyl-L-methionine</keyword>
<gene>
    <name evidence="5" type="primary">rlmH</name>
    <name evidence="6" type="ORF">DES40_0331</name>
</gene>
<organism evidence="6 7">
    <name type="scientific">Litorimonas taeanensis</name>
    <dbReference type="NCBI Taxonomy" id="568099"/>
    <lineage>
        <taxon>Bacteria</taxon>
        <taxon>Pseudomonadati</taxon>
        <taxon>Pseudomonadota</taxon>
        <taxon>Alphaproteobacteria</taxon>
        <taxon>Maricaulales</taxon>
        <taxon>Robiginitomaculaceae</taxon>
    </lineage>
</organism>
<dbReference type="InterPro" id="IPR029028">
    <property type="entry name" value="Alpha/beta_knot_MTases"/>
</dbReference>
<dbReference type="PIRSF" id="PIRSF004505">
    <property type="entry name" value="MT_bac"/>
    <property type="match status" value="1"/>
</dbReference>
<comment type="function">
    <text evidence="5">Specifically methylates the pseudouridine at position 1915 (m3Psi1915) in 23S rRNA.</text>
</comment>
<feature type="binding site" evidence="5">
    <location>
        <position position="74"/>
    </location>
    <ligand>
        <name>S-adenosyl-L-methionine</name>
        <dbReference type="ChEBI" id="CHEBI:59789"/>
    </ligand>
</feature>
<keyword evidence="1 5" id="KW-0489">Methyltransferase</keyword>
<keyword evidence="5" id="KW-0698">rRNA processing</keyword>
<dbReference type="InterPro" id="IPR003742">
    <property type="entry name" value="RlmH-like"/>
</dbReference>
<evidence type="ECO:0000313" key="7">
    <source>
        <dbReference type="Proteomes" id="UP000282211"/>
    </source>
</evidence>
<dbReference type="InterPro" id="IPR029026">
    <property type="entry name" value="tRNA_m1G_MTases_N"/>
</dbReference>
<sequence length="158" mass="17554">MATKLIIRAGGTMRSGPEREMVDDYMQRASLLARQTGFISIEEQAVDMRSCKSRKDETERLFDGIPNTALCIALDERGKTLTSRQIAKTLAEARDDGQGELYLVIGAADGFDPSSIPSGVRRWALGPQTWPHKLVRVMIAEQTYRALSILAGTPYHRD</sequence>
<dbReference type="CDD" id="cd18081">
    <property type="entry name" value="RlmH-like"/>
    <property type="match status" value="1"/>
</dbReference>
<dbReference type="AlphaFoldDB" id="A0A420WJ36"/>
<dbReference type="FunCoup" id="A0A420WJ36">
    <property type="interactions" value="340"/>
</dbReference>
<comment type="caution">
    <text evidence="5">Lacks conserved residue(s) required for the propagation of feature annotation.</text>
</comment>
<evidence type="ECO:0000256" key="3">
    <source>
        <dbReference type="ARBA" id="ARBA00022691"/>
    </source>
</evidence>
<accession>A0A420WJ36</accession>
<dbReference type="Gene3D" id="3.40.1280.10">
    <property type="match status" value="1"/>
</dbReference>
<dbReference type="SUPFAM" id="SSF75217">
    <property type="entry name" value="alpha/beta knot"/>
    <property type="match status" value="1"/>
</dbReference>